<reference evidence="2" key="3">
    <citation type="submission" date="2025-09" db="UniProtKB">
        <authorList>
            <consortium name="Ensembl"/>
        </authorList>
    </citation>
    <scope>IDENTIFICATION</scope>
</reference>
<accession>A0A8C4WCZ0</accession>
<keyword evidence="1" id="KW-0732">Signal</keyword>
<evidence type="ECO:0000256" key="1">
    <source>
        <dbReference type="SAM" id="SignalP"/>
    </source>
</evidence>
<dbReference type="Proteomes" id="UP000694390">
    <property type="component" value="Chromosome 16"/>
</dbReference>
<proteinExistence type="predicted"/>
<evidence type="ECO:0000313" key="3">
    <source>
        <dbReference type="Proteomes" id="UP000694390"/>
    </source>
</evidence>
<dbReference type="AlphaFoldDB" id="A0A8C4WCZ0"/>
<reference evidence="2" key="1">
    <citation type="submission" date="2019-06" db="EMBL/GenBank/DDBJ databases">
        <title>G10K-VGP Goodes thornscrub tortoise genome, primary haplotype.</title>
        <authorList>
            <person name="Murphy B."/>
            <person name="Edwards T."/>
            <person name="Rhie A."/>
            <person name="Koren S."/>
            <person name="Phillippy A."/>
            <person name="Fedrigo O."/>
            <person name="Haase B."/>
            <person name="Mountcastle J."/>
            <person name="Lewin H."/>
            <person name="Damas J."/>
            <person name="Howe K."/>
            <person name="Formenti G."/>
            <person name="Myers G."/>
            <person name="Durbin R."/>
            <person name="Jarvis E.D."/>
        </authorList>
    </citation>
    <scope>NUCLEOTIDE SEQUENCE [LARGE SCALE GENOMIC DNA]</scope>
</reference>
<organism evidence="2 3">
    <name type="scientific">Gopherus evgoodei</name>
    <name type="common">Goodes thornscrub tortoise</name>
    <dbReference type="NCBI Taxonomy" id="1825980"/>
    <lineage>
        <taxon>Eukaryota</taxon>
        <taxon>Metazoa</taxon>
        <taxon>Chordata</taxon>
        <taxon>Craniata</taxon>
        <taxon>Vertebrata</taxon>
        <taxon>Euteleostomi</taxon>
        <taxon>Archelosauria</taxon>
        <taxon>Testudinata</taxon>
        <taxon>Testudines</taxon>
        <taxon>Cryptodira</taxon>
        <taxon>Durocryptodira</taxon>
        <taxon>Testudinoidea</taxon>
        <taxon>Testudinidae</taxon>
        <taxon>Gopherus</taxon>
    </lineage>
</organism>
<feature type="signal peptide" evidence="1">
    <location>
        <begin position="1"/>
        <end position="19"/>
    </location>
</feature>
<keyword evidence="3" id="KW-1185">Reference proteome</keyword>
<reference evidence="2" key="2">
    <citation type="submission" date="2025-08" db="UniProtKB">
        <authorList>
            <consortium name="Ensembl"/>
        </authorList>
    </citation>
    <scope>IDENTIFICATION</scope>
</reference>
<feature type="chain" id="PRO_5034468392" evidence="1">
    <location>
        <begin position="20"/>
        <end position="97"/>
    </location>
</feature>
<evidence type="ECO:0000313" key="2">
    <source>
        <dbReference type="Ensembl" id="ENSGEVP00005015723.1"/>
    </source>
</evidence>
<name>A0A8C4WCZ0_9SAUR</name>
<sequence length="97" mass="10223">WPLEAGGLAFSKAALFALGASGTTLPKEGYCCPEKNPQTCKNQALPSLNMGPSDPHHCPLPLDCVAGGLLVSIRTLGIGIPGLSSWFWKDSLACWLK</sequence>
<dbReference type="Ensembl" id="ENSGEVT00005016525.1">
    <property type="protein sequence ID" value="ENSGEVP00005015723.1"/>
    <property type="gene ID" value="ENSGEVG00005011193.1"/>
</dbReference>
<protein>
    <submittedName>
        <fullName evidence="2">Uncharacterized protein</fullName>
    </submittedName>
</protein>